<dbReference type="Pfam" id="PF13622">
    <property type="entry name" value="4HBT_3"/>
    <property type="match status" value="1"/>
</dbReference>
<feature type="domain" description="Acyl-CoA thioesterase-like C-terminal" evidence="2">
    <location>
        <begin position="124"/>
        <end position="260"/>
    </location>
</feature>
<protein>
    <submittedName>
        <fullName evidence="3">Thioesterase family protein</fullName>
    </submittedName>
</protein>
<feature type="domain" description="Acyl-CoA thioesterase-like N-terminal HotDog" evidence="1">
    <location>
        <begin position="21"/>
        <end position="102"/>
    </location>
</feature>
<dbReference type="Gene3D" id="2.40.160.210">
    <property type="entry name" value="Acyl-CoA thioesterase, double hotdog domain"/>
    <property type="match status" value="1"/>
</dbReference>
<accession>A0ABZ0I5B5</accession>
<keyword evidence="4" id="KW-1185">Reference proteome</keyword>
<evidence type="ECO:0000313" key="3">
    <source>
        <dbReference type="EMBL" id="WOJ94717.1"/>
    </source>
</evidence>
<evidence type="ECO:0000259" key="1">
    <source>
        <dbReference type="Pfam" id="PF13622"/>
    </source>
</evidence>
<evidence type="ECO:0000313" key="4">
    <source>
        <dbReference type="Proteomes" id="UP001626537"/>
    </source>
</evidence>
<dbReference type="InterPro" id="IPR029069">
    <property type="entry name" value="HotDog_dom_sf"/>
</dbReference>
<dbReference type="InterPro" id="IPR049449">
    <property type="entry name" value="TesB_ACOT8-like_N"/>
</dbReference>
<organism evidence="3 4">
    <name type="scientific">Congregibacter variabilis</name>
    <dbReference type="NCBI Taxonomy" id="3081200"/>
    <lineage>
        <taxon>Bacteria</taxon>
        <taxon>Pseudomonadati</taxon>
        <taxon>Pseudomonadota</taxon>
        <taxon>Gammaproteobacteria</taxon>
        <taxon>Cellvibrionales</taxon>
        <taxon>Halieaceae</taxon>
        <taxon>Congregibacter</taxon>
    </lineage>
</organism>
<dbReference type="InterPro" id="IPR052389">
    <property type="entry name" value="Sec_Metab_Biosynth-Assoc"/>
</dbReference>
<dbReference type="RefSeq" id="WP_407349354.1">
    <property type="nucleotide sequence ID" value="NZ_CP136864.1"/>
</dbReference>
<proteinExistence type="predicted"/>
<reference evidence="3 4" key="1">
    <citation type="submission" date="2023-10" db="EMBL/GenBank/DDBJ databases">
        <title>Two novel species belonging to the OM43/NOR5 clade.</title>
        <authorList>
            <person name="Park M."/>
        </authorList>
    </citation>
    <scope>NUCLEOTIDE SEQUENCE [LARGE SCALE GENOMIC DNA]</scope>
    <source>
        <strain evidence="3 4">IMCC43200</strain>
    </source>
</reference>
<dbReference type="PANTHER" id="PTHR38110">
    <property type="entry name" value="CHROMOSOME 23, WHOLE GENOME SHOTGUN SEQUENCE"/>
    <property type="match status" value="1"/>
</dbReference>
<dbReference type="Proteomes" id="UP001626537">
    <property type="component" value="Chromosome"/>
</dbReference>
<evidence type="ECO:0000259" key="2">
    <source>
        <dbReference type="Pfam" id="PF20789"/>
    </source>
</evidence>
<dbReference type="InterPro" id="IPR042171">
    <property type="entry name" value="Acyl-CoA_hotdog"/>
</dbReference>
<dbReference type="EMBL" id="CP136864">
    <property type="protein sequence ID" value="WOJ94717.1"/>
    <property type="molecule type" value="Genomic_DNA"/>
</dbReference>
<sequence length="264" mass="28502">MSFEKATAVDSRQHPYTAEIAEGWDIVGNANGGYLLAIGARAMAKAAARPYPISVTAHYLAPGRPGPVTIDPQIIKAGKRLTTVRATLQSPDKPLIELLGSFADLASFTGPARVDANPPDLPPPDQCVRSVPNPELGFPPAMMGRVDLRLHPDDANFLKGKPSGDPLIRGWLRLPDNEPIDPFGLLLATDCFPPTIFNANLPVAWTPTVELTAHIRAVPEPGWLRCRFSTRFISGGMMEEDGEVWDSSGRLVAQSRQLALTPQA</sequence>
<dbReference type="SUPFAM" id="SSF54637">
    <property type="entry name" value="Thioesterase/thiol ester dehydrase-isomerase"/>
    <property type="match status" value="2"/>
</dbReference>
<dbReference type="Pfam" id="PF20789">
    <property type="entry name" value="4HBT_3C"/>
    <property type="match status" value="1"/>
</dbReference>
<dbReference type="PANTHER" id="PTHR38110:SF1">
    <property type="entry name" value="THIOESTERASE DOMAIN-CONTAINING PROTEIN"/>
    <property type="match status" value="1"/>
</dbReference>
<dbReference type="InterPro" id="IPR049450">
    <property type="entry name" value="ACOT8-like_C"/>
</dbReference>
<name>A0ABZ0I5B5_9GAMM</name>
<gene>
    <name evidence="3" type="ORF">R0135_06000</name>
</gene>